<organism evidence="10">
    <name type="scientific">Fusarium oxysporum f. sp. conglutinans race 2 54008</name>
    <dbReference type="NCBI Taxonomy" id="1089457"/>
    <lineage>
        <taxon>Eukaryota</taxon>
        <taxon>Fungi</taxon>
        <taxon>Dikarya</taxon>
        <taxon>Ascomycota</taxon>
        <taxon>Pezizomycotina</taxon>
        <taxon>Sordariomycetes</taxon>
        <taxon>Hypocreomycetidae</taxon>
        <taxon>Hypocreales</taxon>
        <taxon>Nectriaceae</taxon>
        <taxon>Fusarium</taxon>
        <taxon>Fusarium oxysporum species complex</taxon>
    </lineage>
</organism>
<evidence type="ECO:0000256" key="4">
    <source>
        <dbReference type="ARBA" id="ARBA00022723"/>
    </source>
</evidence>
<evidence type="ECO:0000256" key="5">
    <source>
        <dbReference type="ARBA" id="ARBA00022793"/>
    </source>
</evidence>
<evidence type="ECO:0000256" key="6">
    <source>
        <dbReference type="ARBA" id="ARBA00022842"/>
    </source>
</evidence>
<dbReference type="InterPro" id="IPR011766">
    <property type="entry name" value="TPP_enzyme_TPP-bd"/>
</dbReference>
<name>X0H341_FUSOX</name>
<evidence type="ECO:0000256" key="7">
    <source>
        <dbReference type="ARBA" id="ARBA00023052"/>
    </source>
</evidence>
<keyword evidence="8" id="KW-0456">Lyase</keyword>
<accession>X0H341</accession>
<evidence type="ECO:0000259" key="9">
    <source>
        <dbReference type="Pfam" id="PF02775"/>
    </source>
</evidence>
<dbReference type="EMBL" id="KK033446">
    <property type="protein sequence ID" value="EXL66436.1"/>
    <property type="molecule type" value="Genomic_DNA"/>
</dbReference>
<evidence type="ECO:0000256" key="1">
    <source>
        <dbReference type="ARBA" id="ARBA00001964"/>
    </source>
</evidence>
<evidence type="ECO:0000256" key="3">
    <source>
        <dbReference type="ARBA" id="ARBA00014422"/>
    </source>
</evidence>
<dbReference type="Proteomes" id="UP000030676">
    <property type="component" value="Unassembled WGS sequence"/>
</dbReference>
<keyword evidence="10" id="KW-0670">Pyruvate</keyword>
<keyword evidence="5" id="KW-0210">Decarboxylase</keyword>
<keyword evidence="6" id="KW-0460">Magnesium</keyword>
<dbReference type="PANTHER" id="PTHR43452">
    <property type="entry name" value="PYRUVATE DECARBOXYLASE"/>
    <property type="match status" value="1"/>
</dbReference>
<feature type="domain" description="Thiamine pyrophosphate enzyme TPP-binding" evidence="9">
    <location>
        <begin position="1"/>
        <end position="98"/>
    </location>
</feature>
<dbReference type="PANTHER" id="PTHR43452:SF1">
    <property type="entry name" value="PYRUVATE DECARBOXYLASE C186.09-RELATED"/>
    <property type="match status" value="1"/>
</dbReference>
<dbReference type="GO" id="GO:0000949">
    <property type="term" value="P:aromatic amino acid family catabolic process to alcohol via Ehrlich pathway"/>
    <property type="evidence" value="ECO:0007669"/>
    <property type="project" value="TreeGrafter"/>
</dbReference>
<reference evidence="10" key="1">
    <citation type="submission" date="2011-11" db="EMBL/GenBank/DDBJ databases">
        <title>The Genome Sequence of Fusarium oxysporum PHW808.</title>
        <authorList>
            <consortium name="The Broad Institute Genome Sequencing Platform"/>
            <person name="Ma L.-J."/>
            <person name="Gale L.R."/>
            <person name="Schwartz D.C."/>
            <person name="Zhou S."/>
            <person name="Corby-Kistler H."/>
            <person name="Young S.K."/>
            <person name="Zeng Q."/>
            <person name="Gargeya S."/>
            <person name="Fitzgerald M."/>
            <person name="Haas B."/>
            <person name="Abouelleil A."/>
            <person name="Alvarado L."/>
            <person name="Arachchi H.M."/>
            <person name="Berlin A."/>
            <person name="Brown A."/>
            <person name="Chapman S.B."/>
            <person name="Chen Z."/>
            <person name="Dunbar C."/>
            <person name="Freedman E."/>
            <person name="Gearin G."/>
            <person name="Goldberg J."/>
            <person name="Griggs A."/>
            <person name="Gujja S."/>
            <person name="Heiman D."/>
            <person name="Howarth C."/>
            <person name="Larson L."/>
            <person name="Lui A."/>
            <person name="MacDonald P.J.P."/>
            <person name="Montmayeur A."/>
            <person name="Murphy C."/>
            <person name="Neiman D."/>
            <person name="Pearson M."/>
            <person name="Priest M."/>
            <person name="Roberts A."/>
            <person name="Saif S."/>
            <person name="Shea T."/>
            <person name="Shenoy N."/>
            <person name="Sisk P."/>
            <person name="Stolte C."/>
            <person name="Sykes S."/>
            <person name="Wortman J."/>
            <person name="Nusbaum C."/>
            <person name="Birren B."/>
        </authorList>
    </citation>
    <scope>NUCLEOTIDE SEQUENCE [LARGE SCALE GENOMIC DNA]</scope>
    <source>
        <strain evidence="10">54008</strain>
    </source>
</reference>
<keyword evidence="4" id="KW-0479">Metal-binding</keyword>
<dbReference type="InterPro" id="IPR012110">
    <property type="entry name" value="PDC/IPDC-like"/>
</dbReference>
<gene>
    <name evidence="10" type="ORF">FOPG_17387</name>
</gene>
<evidence type="ECO:0000313" key="10">
    <source>
        <dbReference type="EMBL" id="EXL66436.1"/>
    </source>
</evidence>
<comment type="similarity">
    <text evidence="2">Belongs to the TPP enzyme family.</text>
</comment>
<keyword evidence="7" id="KW-0786">Thiamine pyrophosphate</keyword>
<dbReference type="AlphaFoldDB" id="X0H341"/>
<dbReference type="InterPro" id="IPR029061">
    <property type="entry name" value="THDP-binding"/>
</dbReference>
<protein>
    <recommendedName>
        <fullName evidence="3">Pyruvate decarboxylase</fullName>
    </recommendedName>
</protein>
<evidence type="ECO:0000256" key="8">
    <source>
        <dbReference type="ARBA" id="ARBA00023239"/>
    </source>
</evidence>
<dbReference type="Pfam" id="PF02775">
    <property type="entry name" value="TPP_enzyme_C"/>
    <property type="match status" value="1"/>
</dbReference>
<dbReference type="SUPFAM" id="SSF52518">
    <property type="entry name" value="Thiamin diphosphate-binding fold (THDP-binding)"/>
    <property type="match status" value="1"/>
</dbReference>
<proteinExistence type="inferred from homology"/>
<reference evidence="10" key="2">
    <citation type="submission" date="2014-03" db="EMBL/GenBank/DDBJ databases">
        <title>The Genome Annotation of Fusarium oxysporum PHW808.</title>
        <authorList>
            <consortium name="The Broad Institute Genomics Platform"/>
            <person name="Ma L.-J."/>
            <person name="Corby-Kistler H."/>
            <person name="Broz K."/>
            <person name="Gale L.R."/>
            <person name="Jonkers W."/>
            <person name="O'Donnell K."/>
            <person name="Ploetz R."/>
            <person name="Steinberg C."/>
            <person name="Schwartz D.C."/>
            <person name="VanEtten H."/>
            <person name="Zhou S."/>
            <person name="Young S.K."/>
            <person name="Zeng Q."/>
            <person name="Gargeya S."/>
            <person name="Fitzgerald M."/>
            <person name="Abouelleil A."/>
            <person name="Alvarado L."/>
            <person name="Chapman S.B."/>
            <person name="Gainer-Dewar J."/>
            <person name="Goldberg J."/>
            <person name="Griggs A."/>
            <person name="Gujja S."/>
            <person name="Hansen M."/>
            <person name="Howarth C."/>
            <person name="Imamovic A."/>
            <person name="Ireland A."/>
            <person name="Larimer J."/>
            <person name="McCowan C."/>
            <person name="Murphy C."/>
            <person name="Pearson M."/>
            <person name="Poon T.W."/>
            <person name="Priest M."/>
            <person name="Roberts A."/>
            <person name="Saif S."/>
            <person name="Shea T."/>
            <person name="Sykes S."/>
            <person name="Wortman J."/>
            <person name="Nusbaum C."/>
            <person name="Birren B."/>
        </authorList>
    </citation>
    <scope>NUCLEOTIDE SEQUENCE</scope>
    <source>
        <strain evidence="10">54008</strain>
    </source>
</reference>
<dbReference type="GO" id="GO:0004737">
    <property type="term" value="F:pyruvate decarboxylase activity"/>
    <property type="evidence" value="ECO:0007669"/>
    <property type="project" value="TreeGrafter"/>
</dbReference>
<comment type="cofactor">
    <cofactor evidence="1">
        <name>thiamine diphosphate</name>
        <dbReference type="ChEBI" id="CHEBI:58937"/>
    </cofactor>
</comment>
<sequence>MVGDGAFQMTAQEVSQMVRFRVPIILLLINNRGYTIEVEIHDGYNRVQNWDYSRLVEAFSCQNGGGRALGLEARTSEELSEGLERAVVHTDGPTLIDCSIHQDDCSRELITWGHFVAAANARVPKKD</sequence>
<dbReference type="GO" id="GO:0030976">
    <property type="term" value="F:thiamine pyrophosphate binding"/>
    <property type="evidence" value="ECO:0007669"/>
    <property type="project" value="InterPro"/>
</dbReference>
<evidence type="ECO:0000256" key="2">
    <source>
        <dbReference type="ARBA" id="ARBA00007812"/>
    </source>
</evidence>
<dbReference type="Gene3D" id="3.40.50.970">
    <property type="match status" value="1"/>
</dbReference>
<dbReference type="GO" id="GO:0005829">
    <property type="term" value="C:cytosol"/>
    <property type="evidence" value="ECO:0007669"/>
    <property type="project" value="TreeGrafter"/>
</dbReference>
<dbReference type="GO" id="GO:0046872">
    <property type="term" value="F:metal ion binding"/>
    <property type="evidence" value="ECO:0007669"/>
    <property type="project" value="UniProtKB-KW"/>
</dbReference>
<dbReference type="HOGENOM" id="CLU_2163104_0_0_1"/>